<name>A0ABY5EA78_9BACT</name>
<feature type="transmembrane region" description="Helical" evidence="1">
    <location>
        <begin position="47"/>
        <end position="68"/>
    </location>
</feature>
<protein>
    <recommendedName>
        <fullName evidence="4">Copper chaperone CopZ</fullName>
    </recommendedName>
</protein>
<proteinExistence type="predicted"/>
<dbReference type="EMBL" id="CP099631">
    <property type="protein sequence ID" value="UTM21770.1"/>
    <property type="molecule type" value="Genomic_DNA"/>
</dbReference>
<geneLocation type="plasmid" evidence="2 3">
    <name>unnamed</name>
</geneLocation>
<evidence type="ECO:0000313" key="2">
    <source>
        <dbReference type="EMBL" id="UTM21770.1"/>
    </source>
</evidence>
<evidence type="ECO:0000313" key="3">
    <source>
        <dbReference type="Proteomes" id="UP001055420"/>
    </source>
</evidence>
<accession>A0ABY5EA78</accession>
<keyword evidence="3" id="KW-1185">Reference proteome</keyword>
<keyword evidence="2" id="KW-0614">Plasmid</keyword>
<dbReference type="RefSeq" id="WP_254414212.1">
    <property type="nucleotide sequence ID" value="NZ_CP099631.1"/>
</dbReference>
<feature type="transmembrane region" description="Helical" evidence="1">
    <location>
        <begin position="80"/>
        <end position="98"/>
    </location>
</feature>
<evidence type="ECO:0008006" key="4">
    <source>
        <dbReference type="Google" id="ProtNLM"/>
    </source>
</evidence>
<feature type="transmembrane region" description="Helical" evidence="1">
    <location>
        <begin position="6"/>
        <end position="35"/>
    </location>
</feature>
<keyword evidence="1" id="KW-0812">Transmembrane</keyword>
<keyword evidence="1" id="KW-1133">Transmembrane helix</keyword>
<dbReference type="Proteomes" id="UP001055420">
    <property type="component" value="Plasmid unnamed"/>
</dbReference>
<gene>
    <name evidence="2" type="ORF">NFI80_25175</name>
</gene>
<evidence type="ECO:0000256" key="1">
    <source>
        <dbReference type="SAM" id="Phobius"/>
    </source>
</evidence>
<organism evidence="2 3">
    <name type="scientific">Dyadobacter chenhuakuii</name>
    <dbReference type="NCBI Taxonomy" id="2909339"/>
    <lineage>
        <taxon>Bacteria</taxon>
        <taxon>Pseudomonadati</taxon>
        <taxon>Bacteroidota</taxon>
        <taxon>Cytophagia</taxon>
        <taxon>Cytophagales</taxon>
        <taxon>Spirosomataceae</taxon>
        <taxon>Dyadobacter</taxon>
    </lineage>
</organism>
<reference evidence="2" key="1">
    <citation type="submission" date="2022-06" db="EMBL/GenBank/DDBJ databases">
        <title>Novel species in genus Dyadobacter.</title>
        <authorList>
            <person name="Ma C."/>
        </authorList>
    </citation>
    <scope>NUCLEOTIDE SEQUENCE</scope>
    <source>
        <strain evidence="2">CY22</strain>
        <plasmid evidence="2">unnamed</plasmid>
    </source>
</reference>
<keyword evidence="1" id="KW-0472">Membrane</keyword>
<sequence>MLKKSALSIPISIFVSLLHVGCCIFPLISIAVGSAARFEKLTRYKPFFFGLQVLLLVYLDVTLVRFYLGKRLFHSQFENWSYHIAFGIAIAGMILGVFEPFRTEQQVLAQQQFELFRTHRQIQLSVSGKYNSEQLKEDITSIKGVKPTSVRINGSSVKATFQSNQVSSGKILAALQEQGYQVAITE</sequence>